<dbReference type="Proteomes" id="UP000821837">
    <property type="component" value="Chromosome 11"/>
</dbReference>
<dbReference type="EMBL" id="JABSTV010001247">
    <property type="protein sequence ID" value="KAH7972706.1"/>
    <property type="molecule type" value="Genomic_DNA"/>
</dbReference>
<reference evidence="1" key="2">
    <citation type="submission" date="2021-09" db="EMBL/GenBank/DDBJ databases">
        <authorList>
            <person name="Jia N."/>
            <person name="Wang J."/>
            <person name="Shi W."/>
            <person name="Du L."/>
            <person name="Sun Y."/>
            <person name="Zhan W."/>
            <person name="Jiang J."/>
            <person name="Wang Q."/>
            <person name="Zhang B."/>
            <person name="Ji P."/>
            <person name="Sakyi L.B."/>
            <person name="Cui X."/>
            <person name="Yuan T."/>
            <person name="Jiang B."/>
            <person name="Yang W."/>
            <person name="Lam T.T.-Y."/>
            <person name="Chang Q."/>
            <person name="Ding S."/>
            <person name="Wang X."/>
            <person name="Zhu J."/>
            <person name="Ruan X."/>
            <person name="Zhao L."/>
            <person name="Wei J."/>
            <person name="Que T."/>
            <person name="Du C."/>
            <person name="Cheng J."/>
            <person name="Dai P."/>
            <person name="Han X."/>
            <person name="Huang E."/>
            <person name="Gao Y."/>
            <person name="Liu J."/>
            <person name="Shao H."/>
            <person name="Ye R."/>
            <person name="Li L."/>
            <person name="Wei W."/>
            <person name="Wang X."/>
            <person name="Wang C."/>
            <person name="Huo Q."/>
            <person name="Li W."/>
            <person name="Guo W."/>
            <person name="Chen H."/>
            <person name="Chen S."/>
            <person name="Zhou L."/>
            <person name="Zhou L."/>
            <person name="Ni X."/>
            <person name="Tian J."/>
            <person name="Zhou Y."/>
            <person name="Sheng Y."/>
            <person name="Liu T."/>
            <person name="Pan Y."/>
            <person name="Xia L."/>
            <person name="Li J."/>
            <person name="Zhao F."/>
            <person name="Cao W."/>
        </authorList>
    </citation>
    <scope>NUCLEOTIDE SEQUENCE</scope>
    <source>
        <strain evidence="1">Rsan-2018</strain>
        <tissue evidence="1">Larvae</tissue>
    </source>
</reference>
<gene>
    <name evidence="1" type="ORF">HPB52_015751</name>
</gene>
<dbReference type="VEuPathDB" id="VectorBase:RSAN_028688"/>
<evidence type="ECO:0000313" key="1">
    <source>
        <dbReference type="EMBL" id="KAH7972706.1"/>
    </source>
</evidence>
<keyword evidence="2" id="KW-1185">Reference proteome</keyword>
<name>A0A9D4T4K6_RHISA</name>
<reference evidence="1" key="1">
    <citation type="journal article" date="2020" name="Cell">
        <title>Large-Scale Comparative Analyses of Tick Genomes Elucidate Their Genetic Diversity and Vector Capacities.</title>
        <authorList>
            <consortium name="Tick Genome and Microbiome Consortium (TIGMIC)"/>
            <person name="Jia N."/>
            <person name="Wang J."/>
            <person name="Shi W."/>
            <person name="Du L."/>
            <person name="Sun Y."/>
            <person name="Zhan W."/>
            <person name="Jiang J.F."/>
            <person name="Wang Q."/>
            <person name="Zhang B."/>
            <person name="Ji P."/>
            <person name="Bell-Sakyi L."/>
            <person name="Cui X.M."/>
            <person name="Yuan T.T."/>
            <person name="Jiang B.G."/>
            <person name="Yang W.F."/>
            <person name="Lam T.T."/>
            <person name="Chang Q.C."/>
            <person name="Ding S.J."/>
            <person name="Wang X.J."/>
            <person name="Zhu J.G."/>
            <person name="Ruan X.D."/>
            <person name="Zhao L."/>
            <person name="Wei J.T."/>
            <person name="Ye R.Z."/>
            <person name="Que T.C."/>
            <person name="Du C.H."/>
            <person name="Zhou Y.H."/>
            <person name="Cheng J.X."/>
            <person name="Dai P.F."/>
            <person name="Guo W.B."/>
            <person name="Han X.H."/>
            <person name="Huang E.J."/>
            <person name="Li L.F."/>
            <person name="Wei W."/>
            <person name="Gao Y.C."/>
            <person name="Liu J.Z."/>
            <person name="Shao H.Z."/>
            <person name="Wang X."/>
            <person name="Wang C.C."/>
            <person name="Yang T.C."/>
            <person name="Huo Q.B."/>
            <person name="Li W."/>
            <person name="Chen H.Y."/>
            <person name="Chen S.E."/>
            <person name="Zhou L.G."/>
            <person name="Ni X.B."/>
            <person name="Tian J.H."/>
            <person name="Sheng Y."/>
            <person name="Liu T."/>
            <person name="Pan Y.S."/>
            <person name="Xia L.Y."/>
            <person name="Li J."/>
            <person name="Zhao F."/>
            <person name="Cao W.C."/>
        </authorList>
    </citation>
    <scope>NUCLEOTIDE SEQUENCE</scope>
    <source>
        <strain evidence="1">Rsan-2018</strain>
    </source>
</reference>
<protein>
    <submittedName>
        <fullName evidence="1">Uncharacterized protein</fullName>
    </submittedName>
</protein>
<accession>A0A9D4T4K6</accession>
<sequence length="106" mass="12011">MWNVYSATLDGGHRTNNHAEAWNRRLGSIVGHSRPTVWRAIDALRSEEATVTMKMTQSRVGAPPKKRSKSAVMAMQQRVDNLREDYTAGKTKVEDFLTAIGHRVRF</sequence>
<comment type="caution">
    <text evidence="1">The sequence shown here is derived from an EMBL/GenBank/DDBJ whole genome shotgun (WGS) entry which is preliminary data.</text>
</comment>
<dbReference type="AlphaFoldDB" id="A0A9D4T4K6"/>
<evidence type="ECO:0000313" key="2">
    <source>
        <dbReference type="Proteomes" id="UP000821837"/>
    </source>
</evidence>
<proteinExistence type="predicted"/>
<organism evidence="1 2">
    <name type="scientific">Rhipicephalus sanguineus</name>
    <name type="common">Brown dog tick</name>
    <name type="synonym">Ixodes sanguineus</name>
    <dbReference type="NCBI Taxonomy" id="34632"/>
    <lineage>
        <taxon>Eukaryota</taxon>
        <taxon>Metazoa</taxon>
        <taxon>Ecdysozoa</taxon>
        <taxon>Arthropoda</taxon>
        <taxon>Chelicerata</taxon>
        <taxon>Arachnida</taxon>
        <taxon>Acari</taxon>
        <taxon>Parasitiformes</taxon>
        <taxon>Ixodida</taxon>
        <taxon>Ixodoidea</taxon>
        <taxon>Ixodidae</taxon>
        <taxon>Rhipicephalinae</taxon>
        <taxon>Rhipicephalus</taxon>
        <taxon>Rhipicephalus</taxon>
    </lineage>
</organism>